<organism evidence="3 4">
    <name type="scientific">Rubroshorea leprosula</name>
    <dbReference type="NCBI Taxonomy" id="152421"/>
    <lineage>
        <taxon>Eukaryota</taxon>
        <taxon>Viridiplantae</taxon>
        <taxon>Streptophyta</taxon>
        <taxon>Embryophyta</taxon>
        <taxon>Tracheophyta</taxon>
        <taxon>Spermatophyta</taxon>
        <taxon>Magnoliopsida</taxon>
        <taxon>eudicotyledons</taxon>
        <taxon>Gunneridae</taxon>
        <taxon>Pentapetalae</taxon>
        <taxon>rosids</taxon>
        <taxon>malvids</taxon>
        <taxon>Malvales</taxon>
        <taxon>Dipterocarpaceae</taxon>
        <taxon>Rubroshorea</taxon>
    </lineage>
</organism>
<feature type="compositionally biased region" description="Basic and acidic residues" evidence="2">
    <location>
        <begin position="107"/>
        <end position="116"/>
    </location>
</feature>
<dbReference type="EMBL" id="BPVZ01000010">
    <property type="protein sequence ID" value="GKU96566.1"/>
    <property type="molecule type" value="Genomic_DNA"/>
</dbReference>
<gene>
    <name evidence="3" type="ORF">SLEP1_g9790</name>
</gene>
<feature type="region of interest" description="Disordered" evidence="2">
    <location>
        <begin position="245"/>
        <end position="287"/>
    </location>
</feature>
<evidence type="ECO:0000313" key="3">
    <source>
        <dbReference type="EMBL" id="GKU96566.1"/>
    </source>
</evidence>
<accession>A0AAV5IAI8</accession>
<evidence type="ECO:0000313" key="4">
    <source>
        <dbReference type="Proteomes" id="UP001054252"/>
    </source>
</evidence>
<feature type="coiled-coil region" evidence="1">
    <location>
        <begin position="117"/>
        <end position="144"/>
    </location>
</feature>
<feature type="region of interest" description="Disordered" evidence="2">
    <location>
        <begin position="301"/>
        <end position="362"/>
    </location>
</feature>
<feature type="region of interest" description="Disordered" evidence="2">
    <location>
        <begin position="92"/>
        <end position="116"/>
    </location>
</feature>
<dbReference type="Proteomes" id="UP001054252">
    <property type="component" value="Unassembled WGS sequence"/>
</dbReference>
<dbReference type="PANTHER" id="PTHR36386">
    <property type="entry name" value="OS06G0683900 PROTEIN"/>
    <property type="match status" value="1"/>
</dbReference>
<keyword evidence="1" id="KW-0175">Coiled coil</keyword>
<comment type="caution">
    <text evidence="3">The sequence shown here is derived from an EMBL/GenBank/DDBJ whole genome shotgun (WGS) entry which is preliminary data.</text>
</comment>
<evidence type="ECO:0000256" key="2">
    <source>
        <dbReference type="SAM" id="MobiDB-lite"/>
    </source>
</evidence>
<dbReference type="PANTHER" id="PTHR36386:SF1">
    <property type="entry name" value="OS06G0683900 PROTEIN"/>
    <property type="match status" value="1"/>
</dbReference>
<keyword evidence="4" id="KW-1185">Reference proteome</keyword>
<protein>
    <submittedName>
        <fullName evidence="3">Uncharacterized protein</fullName>
    </submittedName>
</protein>
<dbReference type="AlphaFoldDB" id="A0AAV5IAI8"/>
<feature type="compositionally biased region" description="Basic and acidic residues" evidence="2">
    <location>
        <begin position="326"/>
        <end position="350"/>
    </location>
</feature>
<reference evidence="3 4" key="1">
    <citation type="journal article" date="2021" name="Commun. Biol.">
        <title>The genome of Shorea leprosula (Dipterocarpaceae) highlights the ecological relevance of drought in aseasonal tropical rainforests.</title>
        <authorList>
            <person name="Ng K.K.S."/>
            <person name="Kobayashi M.J."/>
            <person name="Fawcett J.A."/>
            <person name="Hatakeyama M."/>
            <person name="Paape T."/>
            <person name="Ng C.H."/>
            <person name="Ang C.C."/>
            <person name="Tnah L.H."/>
            <person name="Lee C.T."/>
            <person name="Nishiyama T."/>
            <person name="Sese J."/>
            <person name="O'Brien M.J."/>
            <person name="Copetti D."/>
            <person name="Mohd Noor M.I."/>
            <person name="Ong R.C."/>
            <person name="Putra M."/>
            <person name="Sireger I.Z."/>
            <person name="Indrioko S."/>
            <person name="Kosugi Y."/>
            <person name="Izuno A."/>
            <person name="Isagi Y."/>
            <person name="Lee S.L."/>
            <person name="Shimizu K.K."/>
        </authorList>
    </citation>
    <scope>NUCLEOTIDE SEQUENCE [LARGE SCALE GENOMIC DNA]</scope>
    <source>
        <strain evidence="3">214</strain>
    </source>
</reference>
<evidence type="ECO:0000256" key="1">
    <source>
        <dbReference type="SAM" id="Coils"/>
    </source>
</evidence>
<sequence length="455" mass="51302">MSILQYPDAFRAPELQIWENAAFDNGESEDSSAIKGSWCNVEAVLLNRSLESDGSKENQSPESQKSLFSLKSSTPFKSLCPNNAIGNLEKPSKRVIESRPAKSKTVVGKDEDKKRDERKIDMEIEEIEKEISRLSTKLEALRFEKAEQTARNMTMKGRIVPAKFMEHKQSVKNSDAVKRFEDPLFSNSRTKLNRRGVSLGPSEIYSATKSRQSMKQEFATPVPSTQNRRKSCFFKLQDIDEGKVTRERGKSLSLSPKSRRTVSKVQAAKQAATTVGSKRSMKKEDGVLASIQPKKLFGEKSASVKKPLKPGRIVASRYSQNVTQNDARKRSLPDNDKEERSRCEKRRISGEKASNSCHTRKSESRMKKRWEIPTEVVVFNGEVEAESPRTETKVGSLLPKIRTLRCIAESPRDSGPAKRVVELMGKRSYFCIDEETEVSVCQSLSFAEEDAEEEC</sequence>
<name>A0AAV5IAI8_9ROSI</name>
<proteinExistence type="predicted"/>